<proteinExistence type="predicted"/>
<dbReference type="SMART" id="SM00354">
    <property type="entry name" value="HTH_LACI"/>
    <property type="match status" value="1"/>
</dbReference>
<organism evidence="5 6">
    <name type="scientific">Aliidiomarina maris</name>
    <dbReference type="NCBI Taxonomy" id="531312"/>
    <lineage>
        <taxon>Bacteria</taxon>
        <taxon>Pseudomonadati</taxon>
        <taxon>Pseudomonadota</taxon>
        <taxon>Gammaproteobacteria</taxon>
        <taxon>Alteromonadales</taxon>
        <taxon>Idiomarinaceae</taxon>
        <taxon>Aliidiomarina</taxon>
    </lineage>
</organism>
<dbReference type="PRINTS" id="PR00036">
    <property type="entry name" value="HTHLACI"/>
</dbReference>
<sequence>MTRIGELHRDMATIYEVSELAGVSLATVSRVVNGTAKVRQSTKDKVEAAMRELGYRPNTIAQSLASNRSNSVGILVPELIGPFYGALLSRIESLFRAAGKHVIIAAGHSDAELERDSIEFLQSRHCDALILHVESVSDDYLVALAESECQFALINRRVAAISERCITLDNRLGGFLASEHLLALGHRNIGYISGPMWKQDAKERYAGHQQALMDFGVKENQHAFFEGDFQETSGVAGLQYFIEQRIPISALVCANDEMAAGALTAAHDLGISVPEQLSIVGFDNTNFSHYTFPKLTTIDYPIAEIGAMAARWVLAHVYQKPGEPLVSSFQPKLVQRHSTFAARRESA</sequence>
<evidence type="ECO:0000313" key="6">
    <source>
        <dbReference type="Proteomes" id="UP000249203"/>
    </source>
</evidence>
<evidence type="ECO:0000256" key="2">
    <source>
        <dbReference type="ARBA" id="ARBA00023125"/>
    </source>
</evidence>
<dbReference type="PANTHER" id="PTHR30146:SF109">
    <property type="entry name" value="HTH-TYPE TRANSCRIPTIONAL REGULATOR GALS"/>
    <property type="match status" value="1"/>
</dbReference>
<dbReference type="InterPro" id="IPR046335">
    <property type="entry name" value="LacI/GalR-like_sensor"/>
</dbReference>
<dbReference type="PROSITE" id="PS50932">
    <property type="entry name" value="HTH_LACI_2"/>
    <property type="match status" value="1"/>
</dbReference>
<dbReference type="PANTHER" id="PTHR30146">
    <property type="entry name" value="LACI-RELATED TRANSCRIPTIONAL REPRESSOR"/>
    <property type="match status" value="1"/>
</dbReference>
<dbReference type="Pfam" id="PF00356">
    <property type="entry name" value="LacI"/>
    <property type="match status" value="1"/>
</dbReference>
<accession>A0A327X173</accession>
<dbReference type="AlphaFoldDB" id="A0A327X173"/>
<dbReference type="CDD" id="cd06270">
    <property type="entry name" value="PBP1_GalS-like"/>
    <property type="match status" value="1"/>
</dbReference>
<dbReference type="Gene3D" id="1.10.260.40">
    <property type="entry name" value="lambda repressor-like DNA-binding domains"/>
    <property type="match status" value="1"/>
</dbReference>
<reference evidence="5 6" key="1">
    <citation type="submission" date="2018-06" db="EMBL/GenBank/DDBJ databases">
        <title>Genomic Encyclopedia of Type Strains, Phase III (KMG-III): the genomes of soil and plant-associated and newly described type strains.</title>
        <authorList>
            <person name="Whitman W."/>
        </authorList>
    </citation>
    <scope>NUCLEOTIDE SEQUENCE [LARGE SCALE GENOMIC DNA]</scope>
    <source>
        <strain evidence="5 6">CGMCC 1.15366</strain>
    </source>
</reference>
<keyword evidence="3" id="KW-0804">Transcription</keyword>
<feature type="domain" description="HTH lacI-type" evidence="4">
    <location>
        <begin position="12"/>
        <end position="66"/>
    </location>
</feature>
<dbReference type="Pfam" id="PF13377">
    <property type="entry name" value="Peripla_BP_3"/>
    <property type="match status" value="1"/>
</dbReference>
<dbReference type="EMBL" id="QLMD01000003">
    <property type="protein sequence ID" value="RAJ99014.1"/>
    <property type="molecule type" value="Genomic_DNA"/>
</dbReference>
<dbReference type="SUPFAM" id="SSF47413">
    <property type="entry name" value="lambda repressor-like DNA-binding domains"/>
    <property type="match status" value="1"/>
</dbReference>
<dbReference type="InterPro" id="IPR000843">
    <property type="entry name" value="HTH_LacI"/>
</dbReference>
<evidence type="ECO:0000313" key="5">
    <source>
        <dbReference type="EMBL" id="RAJ99014.1"/>
    </source>
</evidence>
<protein>
    <submittedName>
        <fullName evidence="5">LacI family transcriptional regulator</fullName>
    </submittedName>
</protein>
<dbReference type="InterPro" id="IPR028082">
    <property type="entry name" value="Peripla_BP_I"/>
</dbReference>
<dbReference type="InterPro" id="IPR010982">
    <property type="entry name" value="Lambda_DNA-bd_dom_sf"/>
</dbReference>
<gene>
    <name evidence="5" type="ORF">B0I24_1035</name>
</gene>
<dbReference type="GO" id="GO:0000976">
    <property type="term" value="F:transcription cis-regulatory region binding"/>
    <property type="evidence" value="ECO:0007669"/>
    <property type="project" value="TreeGrafter"/>
</dbReference>
<keyword evidence="1" id="KW-0805">Transcription regulation</keyword>
<dbReference type="GO" id="GO:0003700">
    <property type="term" value="F:DNA-binding transcription factor activity"/>
    <property type="evidence" value="ECO:0007669"/>
    <property type="project" value="TreeGrafter"/>
</dbReference>
<dbReference type="SUPFAM" id="SSF53822">
    <property type="entry name" value="Periplasmic binding protein-like I"/>
    <property type="match status" value="1"/>
</dbReference>
<dbReference type="Gene3D" id="3.40.50.2300">
    <property type="match status" value="2"/>
</dbReference>
<dbReference type="CDD" id="cd01392">
    <property type="entry name" value="HTH_LacI"/>
    <property type="match status" value="1"/>
</dbReference>
<evidence type="ECO:0000256" key="1">
    <source>
        <dbReference type="ARBA" id="ARBA00023015"/>
    </source>
</evidence>
<evidence type="ECO:0000256" key="3">
    <source>
        <dbReference type="ARBA" id="ARBA00023163"/>
    </source>
</evidence>
<keyword evidence="2" id="KW-0238">DNA-binding</keyword>
<comment type="caution">
    <text evidence="5">The sequence shown here is derived from an EMBL/GenBank/DDBJ whole genome shotgun (WGS) entry which is preliminary data.</text>
</comment>
<evidence type="ECO:0000259" key="4">
    <source>
        <dbReference type="PROSITE" id="PS50932"/>
    </source>
</evidence>
<name>A0A327X173_9GAMM</name>
<dbReference type="Proteomes" id="UP000249203">
    <property type="component" value="Unassembled WGS sequence"/>
</dbReference>